<proteinExistence type="predicted"/>
<comment type="caution">
    <text evidence="1">The sequence shown here is derived from an EMBL/GenBank/DDBJ whole genome shotgun (WGS) entry which is preliminary data.</text>
</comment>
<dbReference type="GeneID" id="94030366"/>
<dbReference type="EMBL" id="FZNZ01000031">
    <property type="protein sequence ID" value="SNS03325.1"/>
    <property type="molecule type" value="Genomic_DNA"/>
</dbReference>
<dbReference type="Proteomes" id="UP000198427">
    <property type="component" value="Unassembled WGS sequence"/>
</dbReference>
<accession>A0A2N9QRG8</accession>
<sequence length="69" mass="7744">MNKVINDKLEYSKPLIGIVSAKFDTILQTGSGQHNPINQGGMISNAKKIEFDDVDDEDEEDLESGLWKY</sequence>
<dbReference type="RefSeq" id="WP_089366903.1">
    <property type="nucleotide sequence ID" value="NZ_CP023864.1"/>
</dbReference>
<gene>
    <name evidence="1" type="ORF">SAMN06265364_1313</name>
</gene>
<keyword evidence="2" id="KW-1185">Reference proteome</keyword>
<dbReference type="OrthoDB" id="1082371at2"/>
<dbReference type="AlphaFoldDB" id="A0A2N9QRG8"/>
<evidence type="ECO:0000313" key="1">
    <source>
        <dbReference type="EMBL" id="SNS03325.1"/>
    </source>
</evidence>
<evidence type="ECO:0000313" key="2">
    <source>
        <dbReference type="Proteomes" id="UP000198427"/>
    </source>
</evidence>
<name>A0A2N9QRG8_9BACT</name>
<reference evidence="1 2" key="1">
    <citation type="submission" date="2017-06" db="EMBL/GenBank/DDBJ databases">
        <authorList>
            <person name="Varghese N."/>
            <person name="Submissions S."/>
        </authorList>
    </citation>
    <scope>NUCLEOTIDE SEQUENCE [LARGE SCALE GENOMIC DNA]</scope>
    <source>
        <strain evidence="1 2">DSM 26989</strain>
    </source>
</reference>
<protein>
    <submittedName>
        <fullName evidence="1">Uncharacterized protein</fullName>
    </submittedName>
</protein>
<dbReference type="KEGG" id="pje:CRM71_13575"/>
<organism evidence="1 2">
    <name type="scientific">Prevotella jejuni</name>
    <dbReference type="NCBI Taxonomy" id="1177574"/>
    <lineage>
        <taxon>Bacteria</taxon>
        <taxon>Pseudomonadati</taxon>
        <taxon>Bacteroidota</taxon>
        <taxon>Bacteroidia</taxon>
        <taxon>Bacteroidales</taxon>
        <taxon>Prevotellaceae</taxon>
        <taxon>Prevotella</taxon>
    </lineage>
</organism>